<dbReference type="Proteomes" id="UP000284338">
    <property type="component" value="Unassembled WGS sequence"/>
</dbReference>
<evidence type="ECO:0000256" key="1">
    <source>
        <dbReference type="ARBA" id="ARBA00023172"/>
    </source>
</evidence>
<name>A0AA92X504_9GAMM</name>
<dbReference type="InterPro" id="IPR013762">
    <property type="entry name" value="Integrase-like_cat_sf"/>
</dbReference>
<dbReference type="InterPro" id="IPR011010">
    <property type="entry name" value="DNA_brk_join_enz"/>
</dbReference>
<protein>
    <recommendedName>
        <fullName evidence="5">Integrase</fullName>
    </recommendedName>
</protein>
<dbReference type="AlphaFoldDB" id="A0AA92X504"/>
<keyword evidence="1" id="KW-0233">DNA recombination</keyword>
<gene>
    <name evidence="3" type="ORF">D4100_00235</name>
</gene>
<evidence type="ECO:0000313" key="3">
    <source>
        <dbReference type="EMBL" id="RJF57272.1"/>
    </source>
</evidence>
<accession>A0AA92X504</accession>
<dbReference type="GO" id="GO:0015074">
    <property type="term" value="P:DNA integration"/>
    <property type="evidence" value="ECO:0007669"/>
    <property type="project" value="InterPro"/>
</dbReference>
<comment type="caution">
    <text evidence="3">The sequence shown here is derived from an EMBL/GenBank/DDBJ whole genome shotgun (WGS) entry which is preliminary data.</text>
</comment>
<dbReference type="GO" id="GO:0006310">
    <property type="term" value="P:DNA recombination"/>
    <property type="evidence" value="ECO:0007669"/>
    <property type="project" value="UniProtKB-KW"/>
</dbReference>
<feature type="compositionally biased region" description="Polar residues" evidence="2">
    <location>
        <begin position="7"/>
        <end position="19"/>
    </location>
</feature>
<evidence type="ECO:0000313" key="4">
    <source>
        <dbReference type="Proteomes" id="UP000284338"/>
    </source>
</evidence>
<organism evidence="3 4">
    <name type="scientific">Serratia inhibens</name>
    <dbReference type="NCBI Taxonomy" id="2338073"/>
    <lineage>
        <taxon>Bacteria</taxon>
        <taxon>Pseudomonadati</taxon>
        <taxon>Pseudomonadota</taxon>
        <taxon>Gammaproteobacteria</taxon>
        <taxon>Enterobacterales</taxon>
        <taxon>Yersiniaceae</taxon>
        <taxon>Serratia</taxon>
    </lineage>
</organism>
<reference evidence="3 4" key="1">
    <citation type="submission" date="2018-09" db="EMBL/GenBank/DDBJ databases">
        <title>Draft genome of a novel serratia sp. strain with antifungal activity.</title>
        <authorList>
            <person name="Dichmann S.I."/>
            <person name="Park B.P."/>
            <person name="Pathiraja D."/>
            <person name="Choi I.-G."/>
            <person name="Stougaard P."/>
            <person name="Hennessy R.C."/>
        </authorList>
    </citation>
    <scope>NUCLEOTIDE SEQUENCE [LARGE SCALE GENOMIC DNA]</scope>
    <source>
        <strain evidence="3 4">S40</strain>
    </source>
</reference>
<dbReference type="GO" id="GO:0003677">
    <property type="term" value="F:DNA binding"/>
    <property type="evidence" value="ECO:0007669"/>
    <property type="project" value="InterPro"/>
</dbReference>
<evidence type="ECO:0008006" key="5">
    <source>
        <dbReference type="Google" id="ProtNLM"/>
    </source>
</evidence>
<dbReference type="EMBL" id="QYYG01000001">
    <property type="protein sequence ID" value="RJF57272.1"/>
    <property type="molecule type" value="Genomic_DNA"/>
</dbReference>
<feature type="region of interest" description="Disordered" evidence="2">
    <location>
        <begin position="1"/>
        <end position="38"/>
    </location>
</feature>
<evidence type="ECO:0000256" key="2">
    <source>
        <dbReference type="SAM" id="MobiDB-lite"/>
    </source>
</evidence>
<dbReference type="Gene3D" id="1.10.443.10">
    <property type="entry name" value="Intergrase catalytic core"/>
    <property type="match status" value="1"/>
</dbReference>
<keyword evidence="4" id="KW-1185">Reference proteome</keyword>
<proteinExistence type="predicted"/>
<sequence>MIKPGQSVDTSSLSRSFLETRQAAGVNPPKNGTAPSFHEQRSLAERLYSAQEIDTQTLLGHKTQEMTDRYHDDIGADWTTLVV</sequence>
<dbReference type="SUPFAM" id="SSF56349">
    <property type="entry name" value="DNA breaking-rejoining enzymes"/>
    <property type="match status" value="1"/>
</dbReference>